<evidence type="ECO:0000256" key="1">
    <source>
        <dbReference type="SAM" id="MobiDB-lite"/>
    </source>
</evidence>
<keyword evidence="3" id="KW-1185">Reference proteome</keyword>
<sequence>MSPQPVSPAGWTPSSSHASEHSSGQPNIPARSSWFHRDGCNEKICPPAAHFSQMGFYFPVGFSANVSLTQSHVNVSLSHCFSSAAICSVHIFCLSQQLSKMA</sequence>
<feature type="region of interest" description="Disordered" evidence="1">
    <location>
        <begin position="1"/>
        <end position="30"/>
    </location>
</feature>
<dbReference type="EMBL" id="JAHRIM010060759">
    <property type="protein sequence ID" value="MEQ2270993.1"/>
    <property type="molecule type" value="Genomic_DNA"/>
</dbReference>
<gene>
    <name evidence="2" type="ORF">XENORESO_019262</name>
</gene>
<comment type="caution">
    <text evidence="2">The sequence shown here is derived from an EMBL/GenBank/DDBJ whole genome shotgun (WGS) entry which is preliminary data.</text>
</comment>
<dbReference type="Proteomes" id="UP001444071">
    <property type="component" value="Unassembled WGS sequence"/>
</dbReference>
<accession>A0ABV0WMX4</accession>
<evidence type="ECO:0000313" key="3">
    <source>
        <dbReference type="Proteomes" id="UP001444071"/>
    </source>
</evidence>
<evidence type="ECO:0000313" key="2">
    <source>
        <dbReference type="EMBL" id="MEQ2270993.1"/>
    </source>
</evidence>
<name>A0ABV0WMX4_9TELE</name>
<feature type="compositionally biased region" description="Low complexity" evidence="1">
    <location>
        <begin position="14"/>
        <end position="23"/>
    </location>
</feature>
<proteinExistence type="predicted"/>
<reference evidence="2 3" key="1">
    <citation type="submission" date="2021-06" db="EMBL/GenBank/DDBJ databases">
        <authorList>
            <person name="Palmer J.M."/>
        </authorList>
    </citation>
    <scope>NUCLEOTIDE SEQUENCE [LARGE SCALE GENOMIC DNA]</scope>
    <source>
        <strain evidence="2 3">XR_2019</strain>
        <tissue evidence="2">Muscle</tissue>
    </source>
</reference>
<organism evidence="2 3">
    <name type="scientific">Xenotaenia resolanae</name>
    <dbReference type="NCBI Taxonomy" id="208358"/>
    <lineage>
        <taxon>Eukaryota</taxon>
        <taxon>Metazoa</taxon>
        <taxon>Chordata</taxon>
        <taxon>Craniata</taxon>
        <taxon>Vertebrata</taxon>
        <taxon>Euteleostomi</taxon>
        <taxon>Actinopterygii</taxon>
        <taxon>Neopterygii</taxon>
        <taxon>Teleostei</taxon>
        <taxon>Neoteleostei</taxon>
        <taxon>Acanthomorphata</taxon>
        <taxon>Ovalentaria</taxon>
        <taxon>Atherinomorphae</taxon>
        <taxon>Cyprinodontiformes</taxon>
        <taxon>Goodeidae</taxon>
        <taxon>Xenotaenia</taxon>
    </lineage>
</organism>
<protein>
    <submittedName>
        <fullName evidence="2">Uncharacterized protein</fullName>
    </submittedName>
</protein>